<proteinExistence type="predicted"/>
<reference evidence="1 2" key="1">
    <citation type="journal article" date="2020" name="Microorganisms">
        <title>Osmotic Adaptation and Compatible Solute Biosynthesis of Phototrophic Bacteria as Revealed from Genome Analyses.</title>
        <authorList>
            <person name="Imhoff J.F."/>
            <person name="Rahn T."/>
            <person name="Kunzel S."/>
            <person name="Keller A."/>
            <person name="Neulinger S.C."/>
        </authorList>
    </citation>
    <scope>NUCLEOTIDE SEQUENCE [LARGE SCALE GENOMIC DNA]</scope>
    <source>
        <strain evidence="1 2">DSM 15382</strain>
    </source>
</reference>
<comment type="caution">
    <text evidence="1">The sequence shown here is derived from an EMBL/GenBank/DDBJ whole genome shotgun (WGS) entry which is preliminary data.</text>
</comment>
<evidence type="ECO:0000313" key="1">
    <source>
        <dbReference type="EMBL" id="MBK1659317.1"/>
    </source>
</evidence>
<gene>
    <name evidence="1" type="ORF">CKO45_13830</name>
</gene>
<organism evidence="1 2">
    <name type="scientific">Paracraurococcus ruber</name>
    <dbReference type="NCBI Taxonomy" id="77675"/>
    <lineage>
        <taxon>Bacteria</taxon>
        <taxon>Pseudomonadati</taxon>
        <taxon>Pseudomonadota</taxon>
        <taxon>Alphaproteobacteria</taxon>
        <taxon>Acetobacterales</taxon>
        <taxon>Roseomonadaceae</taxon>
        <taxon>Paracraurococcus</taxon>
    </lineage>
</organism>
<evidence type="ECO:0000313" key="2">
    <source>
        <dbReference type="Proteomes" id="UP000697995"/>
    </source>
</evidence>
<keyword evidence="2" id="KW-1185">Reference proteome</keyword>
<accession>A0ABS1CZ78</accession>
<dbReference type="Proteomes" id="UP000697995">
    <property type="component" value="Unassembled WGS sequence"/>
</dbReference>
<dbReference type="EMBL" id="NRSG01000095">
    <property type="protein sequence ID" value="MBK1659317.1"/>
    <property type="molecule type" value="Genomic_DNA"/>
</dbReference>
<sequence length="126" mass="14079">MTYPSVFALDPGSIPAAGDSARFWTADRQATAVVDAARPAQRRGLDTLLAEAEEDILRNSRGEITYRRRRGTWFVLSGFILGRIFYRRSVVTPDGTVATLWLEFPRALKPCLEAAVTMMSLSFRPL</sequence>
<protein>
    <submittedName>
        <fullName evidence="1">Uncharacterized protein</fullName>
    </submittedName>
</protein>
<name>A0ABS1CZ78_9PROT</name>